<comment type="caution">
    <text evidence="2">The sequence shown here is derived from an EMBL/GenBank/DDBJ whole genome shotgun (WGS) entry which is preliminary data.</text>
</comment>
<dbReference type="EMBL" id="LHQQ01000226">
    <property type="protein sequence ID" value="KOS38959.1"/>
    <property type="molecule type" value="Genomic_DNA"/>
</dbReference>
<accession>A0A0M9WBV4</accession>
<dbReference type="AlphaFoldDB" id="A0A0M9WBV4"/>
<proteinExistence type="predicted"/>
<evidence type="ECO:0000256" key="1">
    <source>
        <dbReference type="SAM" id="MobiDB-lite"/>
    </source>
</evidence>
<feature type="region of interest" description="Disordered" evidence="1">
    <location>
        <begin position="1"/>
        <end position="35"/>
    </location>
</feature>
<organism evidence="2 3">
    <name type="scientific">Penicillium nordicum</name>
    <dbReference type="NCBI Taxonomy" id="229535"/>
    <lineage>
        <taxon>Eukaryota</taxon>
        <taxon>Fungi</taxon>
        <taxon>Dikarya</taxon>
        <taxon>Ascomycota</taxon>
        <taxon>Pezizomycotina</taxon>
        <taxon>Eurotiomycetes</taxon>
        <taxon>Eurotiomycetidae</taxon>
        <taxon>Eurotiales</taxon>
        <taxon>Aspergillaceae</taxon>
        <taxon>Penicillium</taxon>
    </lineage>
</organism>
<gene>
    <name evidence="2" type="ORF">ACN38_g10217</name>
</gene>
<keyword evidence="3" id="KW-1185">Reference proteome</keyword>
<reference evidence="2 3" key="1">
    <citation type="submission" date="2015-08" db="EMBL/GenBank/DDBJ databases">
        <title>Genome sequencing of Penicillium nordicum.</title>
        <authorList>
            <person name="Nguyen H.D."/>
            <person name="Seifert K.A."/>
        </authorList>
    </citation>
    <scope>NUCLEOTIDE SEQUENCE [LARGE SCALE GENOMIC DNA]</scope>
    <source>
        <strain evidence="2 3">DAOMC 185683</strain>
    </source>
</reference>
<dbReference type="Proteomes" id="UP000037696">
    <property type="component" value="Unassembled WGS sequence"/>
</dbReference>
<sequence>MTRESATTGVSATTKVSSTTVRSKKTARSGLGSQARTLQSNAANFVTEMDQWVAPACESHISRCAPENNAFHSHGFHRSYGRPCK</sequence>
<name>A0A0M9WBV4_9EURO</name>
<evidence type="ECO:0000313" key="3">
    <source>
        <dbReference type="Proteomes" id="UP000037696"/>
    </source>
</evidence>
<evidence type="ECO:0000313" key="2">
    <source>
        <dbReference type="EMBL" id="KOS38959.1"/>
    </source>
</evidence>
<feature type="compositionally biased region" description="Low complexity" evidence="1">
    <location>
        <begin position="1"/>
        <end position="21"/>
    </location>
</feature>
<protein>
    <submittedName>
        <fullName evidence="2">Uncharacterized protein</fullName>
    </submittedName>
</protein>